<protein>
    <submittedName>
        <fullName evidence="1">Uncharacterized protein</fullName>
    </submittedName>
</protein>
<organism evidence="1 2">
    <name type="scientific">Candidatus Taylorbacteria bacterium RIFOXYD2_FULL_36_9</name>
    <dbReference type="NCBI Taxonomy" id="1802338"/>
    <lineage>
        <taxon>Bacteria</taxon>
        <taxon>Candidatus Tayloriibacteriota</taxon>
    </lineage>
</organism>
<gene>
    <name evidence="1" type="ORF">A2541_02610</name>
</gene>
<name>A0A1G2PDE1_9BACT</name>
<dbReference type="EMBL" id="MHSQ01000031">
    <property type="protein sequence ID" value="OHA46303.1"/>
    <property type="molecule type" value="Genomic_DNA"/>
</dbReference>
<dbReference type="STRING" id="1802338.A2541_02610"/>
<proteinExistence type="predicted"/>
<dbReference type="AlphaFoldDB" id="A0A1G2PDE1"/>
<sequence>MDTALVGTGATYLTDIPTDPLAADATVAAEYYLSQDATTDRITVCAPGAENSATISVTR</sequence>
<comment type="caution">
    <text evidence="1">The sequence shown here is derived from an EMBL/GenBank/DDBJ whole genome shotgun (WGS) entry which is preliminary data.</text>
</comment>
<evidence type="ECO:0000313" key="2">
    <source>
        <dbReference type="Proteomes" id="UP000176965"/>
    </source>
</evidence>
<evidence type="ECO:0000313" key="1">
    <source>
        <dbReference type="EMBL" id="OHA46303.1"/>
    </source>
</evidence>
<reference evidence="1 2" key="1">
    <citation type="journal article" date="2016" name="Nat. Commun.">
        <title>Thousands of microbial genomes shed light on interconnected biogeochemical processes in an aquifer system.</title>
        <authorList>
            <person name="Anantharaman K."/>
            <person name="Brown C.T."/>
            <person name="Hug L.A."/>
            <person name="Sharon I."/>
            <person name="Castelle C.J."/>
            <person name="Probst A.J."/>
            <person name="Thomas B.C."/>
            <person name="Singh A."/>
            <person name="Wilkins M.J."/>
            <person name="Karaoz U."/>
            <person name="Brodie E.L."/>
            <person name="Williams K.H."/>
            <person name="Hubbard S.S."/>
            <person name="Banfield J.F."/>
        </authorList>
    </citation>
    <scope>NUCLEOTIDE SEQUENCE [LARGE SCALE GENOMIC DNA]</scope>
</reference>
<accession>A0A1G2PDE1</accession>
<dbReference type="Proteomes" id="UP000176965">
    <property type="component" value="Unassembled WGS sequence"/>
</dbReference>